<keyword evidence="1" id="KW-1133">Transmembrane helix</keyword>
<proteinExistence type="predicted"/>
<keyword evidence="1" id="KW-0812">Transmembrane</keyword>
<sequence length="146" mass="16920">MSLGGLFFILTKHTVGGLPMDIGFSLYGVLILLWATLTYKNARDQEFDSHRRWALRLFALGISSWLYRVEYSLWALLNGGLVGHNFDTWDGPLDYVMDFFFYIPTLLVCEFYIRRPAFAHKLFILLAPALAIGCLIALFQWWLPMF</sequence>
<organism evidence="2 3">
    <name type="scientific">Moorena producens (strain JHB)</name>
    <dbReference type="NCBI Taxonomy" id="1454205"/>
    <lineage>
        <taxon>Bacteria</taxon>
        <taxon>Bacillati</taxon>
        <taxon>Cyanobacteriota</taxon>
        <taxon>Cyanophyceae</taxon>
        <taxon>Coleofasciculales</taxon>
        <taxon>Coleofasciculaceae</taxon>
        <taxon>Moorena</taxon>
    </lineage>
</organism>
<accession>A0A1D9FXM5</accession>
<gene>
    <name evidence="2" type="ORF">BJP36_09280</name>
</gene>
<feature type="transmembrane region" description="Helical" evidence="1">
    <location>
        <begin position="95"/>
        <end position="113"/>
    </location>
</feature>
<dbReference type="Proteomes" id="UP000176944">
    <property type="component" value="Chromosome"/>
</dbReference>
<protein>
    <submittedName>
        <fullName evidence="2">DUF2306 domain-containing protein</fullName>
    </submittedName>
</protein>
<keyword evidence="1" id="KW-0472">Membrane</keyword>
<feature type="transmembrane region" description="Helical" evidence="1">
    <location>
        <begin position="122"/>
        <end position="143"/>
    </location>
</feature>
<dbReference type="EMBL" id="CP017708">
    <property type="protein sequence ID" value="AOY80091.1"/>
    <property type="molecule type" value="Genomic_DNA"/>
</dbReference>
<evidence type="ECO:0000256" key="1">
    <source>
        <dbReference type="SAM" id="Phobius"/>
    </source>
</evidence>
<feature type="transmembrane region" description="Helical" evidence="1">
    <location>
        <begin position="22"/>
        <end position="42"/>
    </location>
</feature>
<reference evidence="3" key="1">
    <citation type="submission" date="2016-10" db="EMBL/GenBank/DDBJ databases">
        <title>Comparative genomics uncovers the prolific and rare metabolic potential of the cyanobacterial genus Moorea.</title>
        <authorList>
            <person name="Leao T."/>
            <person name="Castelao G."/>
            <person name="Korobeynikov A."/>
            <person name="Monroe E.A."/>
            <person name="Podell S."/>
            <person name="Glukhov E."/>
            <person name="Allen E."/>
            <person name="Gerwick W.H."/>
            <person name="Gerwick L."/>
        </authorList>
    </citation>
    <scope>NUCLEOTIDE SEQUENCE [LARGE SCALE GENOMIC DNA]</scope>
    <source>
        <strain evidence="3">JHB</strain>
    </source>
</reference>
<dbReference type="AlphaFoldDB" id="A0A1D9FXM5"/>
<name>A0A1D9FXM5_MOOP1</name>
<evidence type="ECO:0000313" key="2">
    <source>
        <dbReference type="EMBL" id="AOY80091.1"/>
    </source>
</evidence>
<evidence type="ECO:0000313" key="3">
    <source>
        <dbReference type="Proteomes" id="UP000176944"/>
    </source>
</evidence>
<feature type="transmembrane region" description="Helical" evidence="1">
    <location>
        <begin position="54"/>
        <end position="75"/>
    </location>
</feature>